<dbReference type="EMBL" id="JAHRIP010075826">
    <property type="protein sequence ID" value="MEQ2310558.1"/>
    <property type="molecule type" value="Genomic_DNA"/>
</dbReference>
<sequence>MISFHKGPRSTAFSLLPRSLSLRFDECSQFSPMSWKRRWRDGGENEREAGIRRGLLLPTLIHHFLLLFTQPTLTLWRLNRLSARESSVFVFHVVNGNGVIN</sequence>
<evidence type="ECO:0000313" key="1">
    <source>
        <dbReference type="EMBL" id="MEQ2310558.1"/>
    </source>
</evidence>
<comment type="caution">
    <text evidence="1">The sequence shown here is derived from an EMBL/GenBank/DDBJ whole genome shotgun (WGS) entry which is preliminary data.</text>
</comment>
<accession>A0ABV0ZWC7</accession>
<evidence type="ECO:0000313" key="2">
    <source>
        <dbReference type="Proteomes" id="UP001469553"/>
    </source>
</evidence>
<proteinExistence type="predicted"/>
<reference evidence="1 2" key="1">
    <citation type="submission" date="2021-06" db="EMBL/GenBank/DDBJ databases">
        <authorList>
            <person name="Palmer J.M."/>
        </authorList>
    </citation>
    <scope>NUCLEOTIDE SEQUENCE [LARGE SCALE GENOMIC DNA]</scope>
    <source>
        <strain evidence="1 2">AS_MEX2019</strain>
        <tissue evidence="1">Muscle</tissue>
    </source>
</reference>
<keyword evidence="2" id="KW-1185">Reference proteome</keyword>
<gene>
    <name evidence="1" type="ORF">AMECASPLE_010247</name>
</gene>
<organism evidence="1 2">
    <name type="scientific">Ameca splendens</name>
    <dbReference type="NCBI Taxonomy" id="208324"/>
    <lineage>
        <taxon>Eukaryota</taxon>
        <taxon>Metazoa</taxon>
        <taxon>Chordata</taxon>
        <taxon>Craniata</taxon>
        <taxon>Vertebrata</taxon>
        <taxon>Euteleostomi</taxon>
        <taxon>Actinopterygii</taxon>
        <taxon>Neopterygii</taxon>
        <taxon>Teleostei</taxon>
        <taxon>Neoteleostei</taxon>
        <taxon>Acanthomorphata</taxon>
        <taxon>Ovalentaria</taxon>
        <taxon>Atherinomorphae</taxon>
        <taxon>Cyprinodontiformes</taxon>
        <taxon>Goodeidae</taxon>
        <taxon>Ameca</taxon>
    </lineage>
</organism>
<dbReference type="Proteomes" id="UP001469553">
    <property type="component" value="Unassembled WGS sequence"/>
</dbReference>
<name>A0ABV0ZWC7_9TELE</name>
<protein>
    <submittedName>
        <fullName evidence="1">Uncharacterized protein</fullName>
    </submittedName>
</protein>